<dbReference type="InterPro" id="IPR042526">
    <property type="entry name" value="Atg5_HR"/>
</dbReference>
<dbReference type="GO" id="GO:0061908">
    <property type="term" value="C:phagophore"/>
    <property type="evidence" value="ECO:0007669"/>
    <property type="project" value="TreeGrafter"/>
</dbReference>
<dbReference type="Gene3D" id="3.10.20.620">
    <property type="match status" value="1"/>
</dbReference>
<dbReference type="GO" id="GO:0034727">
    <property type="term" value="P:piecemeal microautophagy of the nucleus"/>
    <property type="evidence" value="ECO:0007669"/>
    <property type="project" value="TreeGrafter"/>
</dbReference>
<feature type="domain" description="Autophagy protein ATG5 alpha-helical bundle region" evidence="5">
    <location>
        <begin position="141"/>
        <end position="195"/>
    </location>
</feature>
<keyword evidence="3" id="KW-0832">Ubl conjugation</keyword>
<dbReference type="GO" id="GO:0006995">
    <property type="term" value="P:cellular response to nitrogen starvation"/>
    <property type="evidence" value="ECO:0007669"/>
    <property type="project" value="TreeGrafter"/>
</dbReference>
<dbReference type="EMBL" id="CAJNNV010028009">
    <property type="protein sequence ID" value="CAE8622598.1"/>
    <property type="molecule type" value="Genomic_DNA"/>
</dbReference>
<dbReference type="GO" id="GO:0034045">
    <property type="term" value="C:phagophore assembly site membrane"/>
    <property type="evidence" value="ECO:0007669"/>
    <property type="project" value="TreeGrafter"/>
</dbReference>
<dbReference type="PANTHER" id="PTHR13040:SF2">
    <property type="entry name" value="AUTOPHAGY PROTEIN 5"/>
    <property type="match status" value="1"/>
</dbReference>
<dbReference type="InterPro" id="IPR007239">
    <property type="entry name" value="Atg5"/>
</dbReference>
<dbReference type="InterPro" id="IPR048940">
    <property type="entry name" value="ATG5_HBR"/>
</dbReference>
<feature type="non-terminal residue" evidence="7">
    <location>
        <position position="1"/>
    </location>
</feature>
<evidence type="ECO:0008006" key="9">
    <source>
        <dbReference type="Google" id="ProtNLM"/>
    </source>
</evidence>
<dbReference type="GO" id="GO:0044233">
    <property type="term" value="C:mitochondria-associated endoplasmic reticulum membrane contact site"/>
    <property type="evidence" value="ECO:0007669"/>
    <property type="project" value="TreeGrafter"/>
</dbReference>
<dbReference type="AlphaFoldDB" id="A0A813GCD6"/>
<comment type="similarity">
    <text evidence="1">Belongs to the ATG5 family.</text>
</comment>
<dbReference type="GO" id="GO:0019776">
    <property type="term" value="F:Atg8-family ligase activity"/>
    <property type="evidence" value="ECO:0007669"/>
    <property type="project" value="TreeGrafter"/>
</dbReference>
<keyword evidence="8" id="KW-1185">Reference proteome</keyword>
<dbReference type="GO" id="GO:0000422">
    <property type="term" value="P:autophagy of mitochondrion"/>
    <property type="evidence" value="ECO:0007669"/>
    <property type="project" value="TreeGrafter"/>
</dbReference>
<gene>
    <name evidence="7" type="ORF">PGLA1383_LOCUS40033</name>
</gene>
<name>A0A813GCD6_POLGL</name>
<dbReference type="GO" id="GO:0034274">
    <property type="term" value="C:Atg12-Atg5-Atg16 complex"/>
    <property type="evidence" value="ECO:0007669"/>
    <property type="project" value="TreeGrafter"/>
</dbReference>
<evidence type="ECO:0000313" key="7">
    <source>
        <dbReference type="EMBL" id="CAE8622598.1"/>
    </source>
</evidence>
<protein>
    <recommendedName>
        <fullName evidence="9">Autophagy protein 5</fullName>
    </recommendedName>
</protein>
<dbReference type="PANTHER" id="PTHR13040">
    <property type="entry name" value="AUTOPHAGY PROTEIN 5"/>
    <property type="match status" value="1"/>
</dbReference>
<organism evidence="7 8">
    <name type="scientific">Polarella glacialis</name>
    <name type="common">Dinoflagellate</name>
    <dbReference type="NCBI Taxonomy" id="89957"/>
    <lineage>
        <taxon>Eukaryota</taxon>
        <taxon>Sar</taxon>
        <taxon>Alveolata</taxon>
        <taxon>Dinophyceae</taxon>
        <taxon>Suessiales</taxon>
        <taxon>Suessiaceae</taxon>
        <taxon>Polarella</taxon>
    </lineage>
</organism>
<evidence type="ECO:0000256" key="1">
    <source>
        <dbReference type="ARBA" id="ARBA00006910"/>
    </source>
</evidence>
<dbReference type="Pfam" id="PF20638">
    <property type="entry name" value="ATG5_UblA"/>
    <property type="match status" value="1"/>
</dbReference>
<keyword evidence="4" id="KW-0072">Autophagy</keyword>
<feature type="domain" description="Autophagy protein ATG5 UblA" evidence="6">
    <location>
        <begin position="31"/>
        <end position="125"/>
    </location>
</feature>
<proteinExistence type="inferred from homology"/>
<reference evidence="7" key="1">
    <citation type="submission" date="2021-02" db="EMBL/GenBank/DDBJ databases">
        <authorList>
            <person name="Dougan E. K."/>
            <person name="Rhodes N."/>
            <person name="Thang M."/>
            <person name="Chan C."/>
        </authorList>
    </citation>
    <scope>NUCLEOTIDE SEQUENCE</scope>
</reference>
<dbReference type="Pfam" id="PF20637">
    <property type="entry name" value="ATG5_HBR"/>
    <property type="match status" value="1"/>
</dbReference>
<dbReference type="OMA" id="MENWEAR"/>
<comment type="caution">
    <text evidence="7">The sequence shown here is derived from an EMBL/GenBank/DDBJ whole genome shotgun (WGS) entry which is preliminary data.</text>
</comment>
<evidence type="ECO:0000256" key="2">
    <source>
        <dbReference type="ARBA" id="ARBA00022499"/>
    </source>
</evidence>
<evidence type="ECO:0000256" key="3">
    <source>
        <dbReference type="ARBA" id="ARBA00022843"/>
    </source>
</evidence>
<dbReference type="Gene3D" id="1.10.246.190">
    <property type="entry name" value="Autophagy protein Apg5, helix rich domain"/>
    <property type="match status" value="1"/>
</dbReference>
<evidence type="ECO:0000259" key="5">
    <source>
        <dbReference type="Pfam" id="PF20637"/>
    </source>
</evidence>
<evidence type="ECO:0000259" key="6">
    <source>
        <dbReference type="Pfam" id="PF20638"/>
    </source>
</evidence>
<accession>A0A813GCD6</accession>
<dbReference type="GO" id="GO:0005776">
    <property type="term" value="C:autophagosome"/>
    <property type="evidence" value="ECO:0007669"/>
    <property type="project" value="TreeGrafter"/>
</dbReference>
<evidence type="ECO:0000256" key="4">
    <source>
        <dbReference type="ARBA" id="ARBA00023006"/>
    </source>
</evidence>
<dbReference type="OrthoDB" id="272162at2759"/>
<dbReference type="InterPro" id="IPR048939">
    <property type="entry name" value="ATG5_UblA"/>
</dbReference>
<keyword evidence="2" id="KW-1017">Isopeptide bond</keyword>
<dbReference type="Proteomes" id="UP000654075">
    <property type="component" value="Unassembled WGS sequence"/>
</dbReference>
<evidence type="ECO:0000313" key="8">
    <source>
        <dbReference type="Proteomes" id="UP000654075"/>
    </source>
</evidence>
<sequence>MTCSAGAAEAFATCPLPALIEEETRSRLLGGSLLLRIRLAGDEVASLKEPPPLFSLVPRLAYLPFLFNDVYEHFKSCLPPRMGQAFDIWFDYDNVALKWHYPLGVLCDVLVGLEVPVPWDLTAHFRGCSSKELLPFSGISDLQKAVMNSFREAVFLQQGSASPFMRLPKQQQTQLWDAISKSQLEGYTSVQQQLMCPTLRKCKSL</sequence>
<dbReference type="InterPro" id="IPR042527">
    <property type="entry name" value="Atg5_UblA_dom_sf"/>
</dbReference>